<organism evidence="1 2">
    <name type="scientific">Rousettus aegyptiacus</name>
    <name type="common">Egyptian fruit bat</name>
    <name type="synonym">Pteropus aegyptiacus</name>
    <dbReference type="NCBI Taxonomy" id="9407"/>
    <lineage>
        <taxon>Eukaryota</taxon>
        <taxon>Metazoa</taxon>
        <taxon>Chordata</taxon>
        <taxon>Craniata</taxon>
        <taxon>Vertebrata</taxon>
        <taxon>Euteleostomi</taxon>
        <taxon>Mammalia</taxon>
        <taxon>Eutheria</taxon>
        <taxon>Laurasiatheria</taxon>
        <taxon>Chiroptera</taxon>
        <taxon>Yinpterochiroptera</taxon>
        <taxon>Pteropodoidea</taxon>
        <taxon>Pteropodidae</taxon>
        <taxon>Rousettinae</taxon>
        <taxon>Rousettus</taxon>
    </lineage>
</organism>
<name>A0A7J8DVY9_ROUAE</name>
<dbReference type="GO" id="GO:0016020">
    <property type="term" value="C:membrane"/>
    <property type="evidence" value="ECO:0007669"/>
    <property type="project" value="InterPro"/>
</dbReference>
<comment type="caution">
    <text evidence="1">The sequence shown here is derived from an EMBL/GenBank/DDBJ whole genome shotgun (WGS) entry which is preliminary data.</text>
</comment>
<reference evidence="1 2" key="1">
    <citation type="journal article" date="2020" name="Nature">
        <title>Six reference-quality genomes reveal evolution of bat adaptations.</title>
        <authorList>
            <person name="Jebb D."/>
            <person name="Huang Z."/>
            <person name="Pippel M."/>
            <person name="Hughes G.M."/>
            <person name="Lavrichenko K."/>
            <person name="Devanna P."/>
            <person name="Winkler S."/>
            <person name="Jermiin L.S."/>
            <person name="Skirmuntt E.C."/>
            <person name="Katzourakis A."/>
            <person name="Burkitt-Gray L."/>
            <person name="Ray D.A."/>
            <person name="Sullivan K.A.M."/>
            <person name="Roscito J.G."/>
            <person name="Kirilenko B.M."/>
            <person name="Davalos L.M."/>
            <person name="Corthals A.P."/>
            <person name="Power M.L."/>
            <person name="Jones G."/>
            <person name="Ransome R.D."/>
            <person name="Dechmann D.K.N."/>
            <person name="Locatelli A.G."/>
            <person name="Puechmaille S.J."/>
            <person name="Fedrigo O."/>
            <person name="Jarvis E.D."/>
            <person name="Hiller M."/>
            <person name="Vernes S.C."/>
            <person name="Myers E.W."/>
            <person name="Teeling E.C."/>
        </authorList>
    </citation>
    <scope>NUCLEOTIDE SEQUENCE [LARGE SCALE GENOMIC DNA]</scope>
    <source>
        <strain evidence="1">MRouAeg1</strain>
        <tissue evidence="1">Muscle</tissue>
    </source>
</reference>
<dbReference type="AlphaFoldDB" id="A0A7J8DVY9"/>
<dbReference type="InterPro" id="IPR007265">
    <property type="entry name" value="COG_su3"/>
</dbReference>
<dbReference type="GO" id="GO:0005801">
    <property type="term" value="C:cis-Golgi network"/>
    <property type="evidence" value="ECO:0007669"/>
    <property type="project" value="InterPro"/>
</dbReference>
<dbReference type="Proteomes" id="UP000593571">
    <property type="component" value="Unassembled WGS sequence"/>
</dbReference>
<sequence>MEMFLFLWDTNKVNFFLAKVGDLVASVYKTIKTKLPLTLRSMSLYLSNKDTEFILFKPVRNNIQQVFQKFHVLLKEEFSPEDIQIIACPSMEQLNLLLSVSK</sequence>
<keyword evidence="2" id="KW-1185">Reference proteome</keyword>
<dbReference type="PANTHER" id="PTHR13302">
    <property type="entry name" value="CONSERVED OLIGOMERIC GOLGI COMPLEX COMPONENT 3"/>
    <property type="match status" value="1"/>
</dbReference>
<dbReference type="EMBL" id="JACASE010000011">
    <property type="protein sequence ID" value="KAF6427313.1"/>
    <property type="molecule type" value="Genomic_DNA"/>
</dbReference>
<dbReference type="PANTHER" id="PTHR13302:SF8">
    <property type="entry name" value="CONSERVED OLIGOMERIC GOLGI COMPLEX SUBUNIT 3"/>
    <property type="match status" value="1"/>
</dbReference>
<protein>
    <submittedName>
        <fullName evidence="1">Component of oligomeric golgi complex 3</fullName>
    </submittedName>
</protein>
<proteinExistence type="predicted"/>
<gene>
    <name evidence="1" type="ORF">HJG63_003125</name>
</gene>
<dbReference type="GO" id="GO:0006891">
    <property type="term" value="P:intra-Golgi vesicle-mediated transport"/>
    <property type="evidence" value="ECO:0007669"/>
    <property type="project" value="TreeGrafter"/>
</dbReference>
<dbReference type="GO" id="GO:0007030">
    <property type="term" value="P:Golgi organization"/>
    <property type="evidence" value="ECO:0007669"/>
    <property type="project" value="TreeGrafter"/>
</dbReference>
<evidence type="ECO:0000313" key="1">
    <source>
        <dbReference type="EMBL" id="KAF6427313.1"/>
    </source>
</evidence>
<dbReference type="GO" id="GO:0017119">
    <property type="term" value="C:Golgi transport complex"/>
    <property type="evidence" value="ECO:0007669"/>
    <property type="project" value="TreeGrafter"/>
</dbReference>
<accession>A0A7J8DVY9</accession>
<dbReference type="GO" id="GO:0006886">
    <property type="term" value="P:intracellular protein transport"/>
    <property type="evidence" value="ECO:0007669"/>
    <property type="project" value="InterPro"/>
</dbReference>
<evidence type="ECO:0000313" key="2">
    <source>
        <dbReference type="Proteomes" id="UP000593571"/>
    </source>
</evidence>